<feature type="domain" description="RRM" evidence="2">
    <location>
        <begin position="40"/>
        <end position="80"/>
    </location>
</feature>
<evidence type="ECO:0000256" key="1">
    <source>
        <dbReference type="SAM" id="MobiDB-lite"/>
    </source>
</evidence>
<feature type="non-terminal residue" evidence="3">
    <location>
        <position position="105"/>
    </location>
</feature>
<keyword evidence="4" id="KW-1185">Reference proteome</keyword>
<accession>A0ABN9VME7</accession>
<name>A0ABN9VME7_9DINO</name>
<organism evidence="3 4">
    <name type="scientific">Prorocentrum cordatum</name>
    <dbReference type="NCBI Taxonomy" id="2364126"/>
    <lineage>
        <taxon>Eukaryota</taxon>
        <taxon>Sar</taxon>
        <taxon>Alveolata</taxon>
        <taxon>Dinophyceae</taxon>
        <taxon>Prorocentrales</taxon>
        <taxon>Prorocentraceae</taxon>
        <taxon>Prorocentrum</taxon>
    </lineage>
</organism>
<protein>
    <recommendedName>
        <fullName evidence="2">RRM domain-containing protein</fullName>
    </recommendedName>
</protein>
<dbReference type="EMBL" id="CAUYUJ010017404">
    <property type="protein sequence ID" value="CAK0874528.1"/>
    <property type="molecule type" value="Genomic_DNA"/>
</dbReference>
<feature type="region of interest" description="Disordered" evidence="1">
    <location>
        <begin position="85"/>
        <end position="105"/>
    </location>
</feature>
<reference evidence="3" key="1">
    <citation type="submission" date="2023-10" db="EMBL/GenBank/DDBJ databases">
        <authorList>
            <person name="Chen Y."/>
            <person name="Shah S."/>
            <person name="Dougan E. K."/>
            <person name="Thang M."/>
            <person name="Chan C."/>
        </authorList>
    </citation>
    <scope>NUCLEOTIDE SEQUENCE [LARGE SCALE GENOMIC DNA]</scope>
</reference>
<dbReference type="InterPro" id="IPR000504">
    <property type="entry name" value="RRM_dom"/>
</dbReference>
<evidence type="ECO:0000313" key="4">
    <source>
        <dbReference type="Proteomes" id="UP001189429"/>
    </source>
</evidence>
<feature type="non-terminal residue" evidence="3">
    <location>
        <position position="1"/>
    </location>
</feature>
<dbReference type="Pfam" id="PF00076">
    <property type="entry name" value="RRM_1"/>
    <property type="match status" value="1"/>
</dbReference>
<dbReference type="Proteomes" id="UP001189429">
    <property type="component" value="Unassembled WGS sequence"/>
</dbReference>
<evidence type="ECO:0000313" key="3">
    <source>
        <dbReference type="EMBL" id="CAK0874528.1"/>
    </source>
</evidence>
<dbReference type="InterPro" id="IPR035979">
    <property type="entry name" value="RBD_domain_sf"/>
</dbReference>
<sequence>DANRALDLRSYSYINGRSCKRMRNLRDPSLRNISDGNIYVKSLYNGIDNKSYGNSFVHYETEDAAKRAIQRANGMKIGNFEKPSDRIRRGALPDTQPDPISLAIL</sequence>
<dbReference type="InterPro" id="IPR012677">
    <property type="entry name" value="Nucleotide-bd_a/b_plait_sf"/>
</dbReference>
<gene>
    <name evidence="3" type="ORF">PCOR1329_LOCUS59400</name>
</gene>
<proteinExistence type="predicted"/>
<evidence type="ECO:0000259" key="2">
    <source>
        <dbReference type="Pfam" id="PF00076"/>
    </source>
</evidence>
<dbReference type="Gene3D" id="3.30.70.330">
    <property type="match status" value="1"/>
</dbReference>
<comment type="caution">
    <text evidence="3">The sequence shown here is derived from an EMBL/GenBank/DDBJ whole genome shotgun (WGS) entry which is preliminary data.</text>
</comment>
<dbReference type="SUPFAM" id="SSF54928">
    <property type="entry name" value="RNA-binding domain, RBD"/>
    <property type="match status" value="1"/>
</dbReference>